<organism evidence="9 10">
    <name type="scientific">Aphanothece sacrum FPU1</name>
    <dbReference type="NCBI Taxonomy" id="1920663"/>
    <lineage>
        <taxon>Bacteria</taxon>
        <taxon>Bacillati</taxon>
        <taxon>Cyanobacteriota</taxon>
        <taxon>Cyanophyceae</taxon>
        <taxon>Oscillatoriophycideae</taxon>
        <taxon>Chroococcales</taxon>
        <taxon>Aphanothecaceae</taxon>
        <taxon>Aphanothece</taxon>
    </lineage>
</organism>
<dbReference type="GO" id="GO:0008233">
    <property type="term" value="F:peptidase activity"/>
    <property type="evidence" value="ECO:0007669"/>
    <property type="project" value="UniProtKB-KW"/>
</dbReference>
<evidence type="ECO:0000313" key="9">
    <source>
        <dbReference type="EMBL" id="GBF79126.1"/>
    </source>
</evidence>
<keyword evidence="10" id="KW-1185">Reference proteome</keyword>
<accession>A0A401ID08</accession>
<dbReference type="Proteomes" id="UP000287247">
    <property type="component" value="Unassembled WGS sequence"/>
</dbReference>
<evidence type="ECO:0000256" key="8">
    <source>
        <dbReference type="SAM" id="Phobius"/>
    </source>
</evidence>
<evidence type="ECO:0000256" key="6">
    <source>
        <dbReference type="ARBA" id="ARBA00022989"/>
    </source>
</evidence>
<evidence type="ECO:0000256" key="4">
    <source>
        <dbReference type="ARBA" id="ARBA00022692"/>
    </source>
</evidence>
<dbReference type="NCBIfam" id="TIGR03763">
    <property type="entry name" value="cyanoexo_CrtA"/>
    <property type="match status" value="1"/>
</dbReference>
<dbReference type="Pfam" id="PF09721">
    <property type="entry name" value="Exosortase_EpsH"/>
    <property type="match status" value="1"/>
</dbReference>
<sequence>MPVVIASWLKFDPSSIAAQFSTFILWCINLNPVREGVYIHLSTGSVEVNKGCSGLEAMTYLLGISVIMLIMFPLKRIYNIIVPIVAISLGFMVNGFRIVLLTLLVASNKMEAFKYWHEGEGSLIVGMVAIGFFLVFYFLLIRFSDVEELEDADTQKY</sequence>
<proteinExistence type="predicted"/>
<protein>
    <submittedName>
        <fullName evidence="9">Exosortase</fullName>
    </submittedName>
</protein>
<comment type="caution">
    <text evidence="9">The sequence shown here is derived from an EMBL/GenBank/DDBJ whole genome shotgun (WGS) entry which is preliminary data.</text>
</comment>
<keyword evidence="6 8" id="KW-1133">Transmembrane helix</keyword>
<evidence type="ECO:0000256" key="2">
    <source>
        <dbReference type="ARBA" id="ARBA00022475"/>
    </source>
</evidence>
<feature type="transmembrane region" description="Helical" evidence="8">
    <location>
        <begin position="57"/>
        <end position="74"/>
    </location>
</feature>
<evidence type="ECO:0000256" key="5">
    <source>
        <dbReference type="ARBA" id="ARBA00022801"/>
    </source>
</evidence>
<evidence type="ECO:0000256" key="3">
    <source>
        <dbReference type="ARBA" id="ARBA00022670"/>
    </source>
</evidence>
<dbReference type="InterPro" id="IPR026392">
    <property type="entry name" value="Exo/Archaeosortase_dom"/>
</dbReference>
<keyword evidence="2" id="KW-1003">Cell membrane</keyword>
<dbReference type="GO" id="GO:0006508">
    <property type="term" value="P:proteolysis"/>
    <property type="evidence" value="ECO:0007669"/>
    <property type="project" value="UniProtKB-KW"/>
</dbReference>
<feature type="transmembrane region" description="Helical" evidence="8">
    <location>
        <begin position="121"/>
        <end position="140"/>
    </location>
</feature>
<evidence type="ECO:0000313" key="10">
    <source>
        <dbReference type="Proteomes" id="UP000287247"/>
    </source>
</evidence>
<dbReference type="NCBIfam" id="TIGR04178">
    <property type="entry name" value="exo_archaeo"/>
    <property type="match status" value="1"/>
</dbReference>
<feature type="transmembrane region" description="Helical" evidence="8">
    <location>
        <begin position="81"/>
        <end position="106"/>
    </location>
</feature>
<keyword evidence="4 8" id="KW-0812">Transmembrane</keyword>
<evidence type="ECO:0000256" key="7">
    <source>
        <dbReference type="ARBA" id="ARBA00023136"/>
    </source>
</evidence>
<evidence type="ECO:0000256" key="1">
    <source>
        <dbReference type="ARBA" id="ARBA00004651"/>
    </source>
</evidence>
<keyword evidence="7 8" id="KW-0472">Membrane</keyword>
<gene>
    <name evidence="9" type="ORF">AsFPU1_0518</name>
</gene>
<keyword evidence="5" id="KW-0378">Hydrolase</keyword>
<name>A0A401ID08_APHSA</name>
<dbReference type="InterPro" id="IPR019127">
    <property type="entry name" value="Exosortase"/>
</dbReference>
<comment type="subcellular location">
    <subcellularLocation>
        <location evidence="1">Cell membrane</location>
        <topology evidence="1">Multi-pass membrane protein</topology>
    </subcellularLocation>
</comment>
<reference evidence="10" key="1">
    <citation type="submission" date="2017-05" db="EMBL/GenBank/DDBJ databases">
        <title>Physiological properties and genetic analysis related to exopolysaccharide production of fresh-water unicellular cyanobacterium Aphanothece sacrum, Suizenji Nori, that has been cultured as a food source in Japan.</title>
        <authorList>
            <person name="Kanesaki Y."/>
            <person name="Yoshikawa S."/>
            <person name="Ohki K."/>
        </authorList>
    </citation>
    <scope>NUCLEOTIDE SEQUENCE [LARGE SCALE GENOMIC DNA]</scope>
    <source>
        <strain evidence="10">FPU1</strain>
    </source>
</reference>
<dbReference type="EMBL" id="BDQK01000001">
    <property type="protein sequence ID" value="GBF79126.1"/>
    <property type="molecule type" value="Genomic_DNA"/>
</dbReference>
<keyword evidence="3" id="KW-0645">Protease</keyword>
<dbReference type="GO" id="GO:0005886">
    <property type="term" value="C:plasma membrane"/>
    <property type="evidence" value="ECO:0007669"/>
    <property type="project" value="UniProtKB-SubCell"/>
</dbReference>
<dbReference type="InterPro" id="IPR022505">
    <property type="entry name" value="Exosortase_cyanobac"/>
</dbReference>
<dbReference type="AlphaFoldDB" id="A0A401ID08"/>